<organism evidence="1 2">
    <name type="scientific">Methanocorpusculum vombati</name>
    <dbReference type="NCBI Taxonomy" id="3002864"/>
    <lineage>
        <taxon>Archaea</taxon>
        <taxon>Methanobacteriati</taxon>
        <taxon>Methanobacteriota</taxon>
        <taxon>Stenosarchaea group</taxon>
        <taxon>Methanomicrobia</taxon>
        <taxon>Methanomicrobiales</taxon>
        <taxon>Methanocorpusculaceae</taxon>
        <taxon>Methanocorpusculum</taxon>
    </lineage>
</organism>
<gene>
    <name evidence="1" type="ORF">O0S09_00295</name>
</gene>
<sequence length="281" mass="31646">MKLMKISLLVFFVCITLLIATTPVSADAGIPIPITEQQRDAIIEQINGAPITTEQYLAIVWPEIYKKMDSTDKTKLSTIYKVWNMTEGERTAESLLITSTHDGPIRAAERNVLIDVLDGLDITYGEFMQIVWPELYATMPDDMRQSMMTTPRPKSASAIKEKQLIPRSIIISANANLPVQNGRFMTYGASSTVSGNTPDYHYVEVYLKNEVDTTVDSTGYGKWLIDYESNPSQMMTVSAQNTIMDLSTNWYRTRAESQARIGVDTTYSTPVYSQWMKYTAV</sequence>
<keyword evidence="2" id="KW-1185">Reference proteome</keyword>
<accession>A0ABT4IKT0</accession>
<comment type="caution">
    <text evidence="1">The sequence shown here is derived from an EMBL/GenBank/DDBJ whole genome shotgun (WGS) entry which is preliminary data.</text>
</comment>
<dbReference type="Proteomes" id="UP001141336">
    <property type="component" value="Unassembled WGS sequence"/>
</dbReference>
<evidence type="ECO:0000313" key="2">
    <source>
        <dbReference type="Proteomes" id="UP001141336"/>
    </source>
</evidence>
<proteinExistence type="predicted"/>
<protein>
    <submittedName>
        <fullName evidence="1">Uncharacterized protein</fullName>
    </submittedName>
</protein>
<reference evidence="1" key="1">
    <citation type="submission" date="2022-12" db="EMBL/GenBank/DDBJ databases">
        <title>Isolation and characterisation of novel Methanocorpusculum spp. from native Australian herbivores indicates the genus is ancestrally host-associated.</title>
        <authorList>
            <person name="Volmer J.G."/>
            <person name="Soo R.M."/>
            <person name="Evans P.N."/>
            <person name="Hoedt E.C."/>
            <person name="Astorga Alsina A.L."/>
            <person name="Woodcroft B.J."/>
            <person name="Tyson G.W."/>
            <person name="Hugenholtz P."/>
            <person name="Morrison M."/>
        </authorList>
    </citation>
    <scope>NUCLEOTIDE SEQUENCE</scope>
    <source>
        <strain evidence="1">CW153</strain>
    </source>
</reference>
<evidence type="ECO:0000313" key="1">
    <source>
        <dbReference type="EMBL" id="MCZ0861693.1"/>
    </source>
</evidence>
<name>A0ABT4IKT0_9EURY</name>
<dbReference type="EMBL" id="JAPTGC010000001">
    <property type="protein sequence ID" value="MCZ0861693.1"/>
    <property type="molecule type" value="Genomic_DNA"/>
</dbReference>